<evidence type="ECO:0000313" key="5">
    <source>
        <dbReference type="EMBL" id="AKA70470.1"/>
    </source>
</evidence>
<evidence type="ECO:0000256" key="1">
    <source>
        <dbReference type="ARBA" id="ARBA00010923"/>
    </source>
</evidence>
<protein>
    <submittedName>
        <fullName evidence="5">Restriction endonuclease S subunits-like protein</fullName>
    </submittedName>
</protein>
<dbReference type="GO" id="GO:0009307">
    <property type="term" value="P:DNA restriction-modification system"/>
    <property type="evidence" value="ECO:0007669"/>
    <property type="project" value="UniProtKB-KW"/>
</dbReference>
<dbReference type="PANTHER" id="PTHR30408">
    <property type="entry name" value="TYPE-1 RESTRICTION ENZYME ECOKI SPECIFICITY PROTEIN"/>
    <property type="match status" value="1"/>
</dbReference>
<keyword evidence="5" id="KW-0540">Nuclease</keyword>
<gene>
    <name evidence="5" type="ORF">CSCA_3345</name>
</gene>
<evidence type="ECO:0000256" key="2">
    <source>
        <dbReference type="ARBA" id="ARBA00022747"/>
    </source>
</evidence>
<keyword evidence="6" id="KW-1185">Reference proteome</keyword>
<dbReference type="Proteomes" id="UP000033115">
    <property type="component" value="Chromosome"/>
</dbReference>
<dbReference type="GO" id="GO:0004519">
    <property type="term" value="F:endonuclease activity"/>
    <property type="evidence" value="ECO:0007669"/>
    <property type="project" value="UniProtKB-KW"/>
</dbReference>
<dbReference type="KEGG" id="csq:CSCA_3345"/>
<keyword evidence="3" id="KW-0238">DNA-binding</keyword>
<feature type="domain" description="Type I restriction modification DNA specificity" evidence="4">
    <location>
        <begin position="12"/>
        <end position="167"/>
    </location>
</feature>
<dbReference type="RefSeq" id="WP_029163143.1">
    <property type="nucleotide sequence ID" value="NZ_CP009933.1"/>
</dbReference>
<reference evidence="5 6" key="1">
    <citation type="journal article" date="2015" name="J. Biotechnol.">
        <title>Complete genome sequence of a malodorant-producing acetogen, Clostridium scatologenes ATCC 25775(T).</title>
        <authorList>
            <person name="Zhu Z."/>
            <person name="Guo T."/>
            <person name="Zheng H."/>
            <person name="Song T."/>
            <person name="Ouyang P."/>
            <person name="Xie J."/>
        </authorList>
    </citation>
    <scope>NUCLEOTIDE SEQUENCE [LARGE SCALE GENOMIC DNA]</scope>
    <source>
        <strain evidence="5 6">ATCC 25775</strain>
    </source>
</reference>
<comment type="similarity">
    <text evidence="1">Belongs to the type-I restriction system S methylase family.</text>
</comment>
<keyword evidence="5" id="KW-0378">Hydrolase</keyword>
<name>A0A0E3K223_CLOSL</name>
<evidence type="ECO:0000256" key="3">
    <source>
        <dbReference type="ARBA" id="ARBA00023125"/>
    </source>
</evidence>
<sequence length="174" mass="19986">MDGNHGQKHPTASEYVDYGIPFLMATDITDGKVDLKNCKFITKERAEKLDKGFAKNGDVLITHKATIGEVAILNELGSEYAVLTPQVTYYRIIEKSKLNLKYLYAFFNSLEFQKEIKLESTQSTRAYIGITRQHKLNIKFPVDIKEQEKIGKIIFTFDNLITLHQRKEFFGNDS</sequence>
<accession>A0A0E3K223</accession>
<dbReference type="Pfam" id="PF01420">
    <property type="entry name" value="Methylase_S"/>
    <property type="match status" value="1"/>
</dbReference>
<dbReference type="REBASE" id="88475">
    <property type="entry name" value="S2.Csc25775ORFKP"/>
</dbReference>
<dbReference type="EMBL" id="CP009933">
    <property type="protein sequence ID" value="AKA70470.1"/>
    <property type="molecule type" value="Genomic_DNA"/>
</dbReference>
<organism evidence="5 6">
    <name type="scientific">Clostridium scatologenes</name>
    <dbReference type="NCBI Taxonomy" id="1548"/>
    <lineage>
        <taxon>Bacteria</taxon>
        <taxon>Bacillati</taxon>
        <taxon>Bacillota</taxon>
        <taxon>Clostridia</taxon>
        <taxon>Eubacteriales</taxon>
        <taxon>Clostridiaceae</taxon>
        <taxon>Clostridium</taxon>
    </lineage>
</organism>
<dbReference type="InterPro" id="IPR044946">
    <property type="entry name" value="Restrct_endonuc_typeI_TRD_sf"/>
</dbReference>
<proteinExistence type="inferred from homology"/>
<dbReference type="SUPFAM" id="SSF116734">
    <property type="entry name" value="DNA methylase specificity domain"/>
    <property type="match status" value="1"/>
</dbReference>
<dbReference type="Gene3D" id="3.90.220.20">
    <property type="entry name" value="DNA methylase specificity domains"/>
    <property type="match status" value="1"/>
</dbReference>
<dbReference type="InterPro" id="IPR052021">
    <property type="entry name" value="Type-I_RS_S_subunit"/>
</dbReference>
<dbReference type="AlphaFoldDB" id="A0A0E3K223"/>
<dbReference type="InterPro" id="IPR000055">
    <property type="entry name" value="Restrct_endonuc_typeI_TRD"/>
</dbReference>
<dbReference type="PANTHER" id="PTHR30408:SF12">
    <property type="entry name" value="TYPE I RESTRICTION ENZYME MJAVIII SPECIFICITY SUBUNIT"/>
    <property type="match status" value="1"/>
</dbReference>
<keyword evidence="2" id="KW-0680">Restriction system</keyword>
<dbReference type="HOGENOM" id="CLU_105027_0_0_9"/>
<evidence type="ECO:0000313" key="6">
    <source>
        <dbReference type="Proteomes" id="UP000033115"/>
    </source>
</evidence>
<keyword evidence="5" id="KW-0255">Endonuclease</keyword>
<dbReference type="GO" id="GO:0003677">
    <property type="term" value="F:DNA binding"/>
    <property type="evidence" value="ECO:0007669"/>
    <property type="project" value="UniProtKB-KW"/>
</dbReference>
<dbReference type="STRING" id="1548.CSCA_3345"/>
<evidence type="ECO:0000259" key="4">
    <source>
        <dbReference type="Pfam" id="PF01420"/>
    </source>
</evidence>